<dbReference type="Proteomes" id="UP000747542">
    <property type="component" value="Unassembled WGS sequence"/>
</dbReference>
<evidence type="ECO:0000256" key="6">
    <source>
        <dbReference type="ARBA" id="ARBA00023136"/>
    </source>
</evidence>
<evidence type="ECO:0000313" key="9">
    <source>
        <dbReference type="Proteomes" id="UP000747542"/>
    </source>
</evidence>
<keyword evidence="6" id="KW-0472">Membrane</keyword>
<dbReference type="GO" id="GO:0005743">
    <property type="term" value="C:mitochondrial inner membrane"/>
    <property type="evidence" value="ECO:0007669"/>
    <property type="project" value="UniProtKB-SubCell"/>
</dbReference>
<reference evidence="8" key="1">
    <citation type="journal article" date="2021" name="Sci. Adv.">
        <title>The American lobster genome reveals insights on longevity, neural, and immune adaptations.</title>
        <authorList>
            <person name="Polinski J.M."/>
            <person name="Zimin A.V."/>
            <person name="Clark K.F."/>
            <person name="Kohn A.B."/>
            <person name="Sadowski N."/>
            <person name="Timp W."/>
            <person name="Ptitsyn A."/>
            <person name="Khanna P."/>
            <person name="Romanova D.Y."/>
            <person name="Williams P."/>
            <person name="Greenwood S.J."/>
            <person name="Moroz L.L."/>
            <person name="Walt D.R."/>
            <person name="Bodnar A.G."/>
        </authorList>
    </citation>
    <scope>NUCLEOTIDE SEQUENCE</scope>
    <source>
        <strain evidence="8">GMGI-L3</strain>
    </source>
</reference>
<dbReference type="AlphaFoldDB" id="A0A8J5K272"/>
<evidence type="ECO:0000256" key="7">
    <source>
        <dbReference type="SAM" id="MobiDB-lite"/>
    </source>
</evidence>
<keyword evidence="5" id="KW-0496">Mitochondrion</keyword>
<dbReference type="InterPro" id="IPR018796">
    <property type="entry name" value="COA8"/>
</dbReference>
<comment type="caution">
    <text evidence="8">The sequence shown here is derived from an EMBL/GenBank/DDBJ whole genome shotgun (WGS) entry which is preliminary data.</text>
</comment>
<dbReference type="Pfam" id="PF10231">
    <property type="entry name" value="COA8"/>
    <property type="match status" value="1"/>
</dbReference>
<dbReference type="PANTHER" id="PTHR31107">
    <property type="entry name" value="APOPTOGENIC PROTEIN 1, MITOCHONDRIAL"/>
    <property type="match status" value="1"/>
</dbReference>
<keyword evidence="9" id="KW-1185">Reference proteome</keyword>
<evidence type="ECO:0000313" key="8">
    <source>
        <dbReference type="EMBL" id="KAG7168237.1"/>
    </source>
</evidence>
<proteinExistence type="inferred from homology"/>
<feature type="region of interest" description="Disordered" evidence="7">
    <location>
        <begin position="29"/>
        <end position="57"/>
    </location>
</feature>
<dbReference type="GO" id="GO:0097193">
    <property type="term" value="P:intrinsic apoptotic signaling pathway"/>
    <property type="evidence" value="ECO:0007669"/>
    <property type="project" value="InterPro"/>
</dbReference>
<sequence length="197" mass="23521">MLSLYKRNCSLMLERCCMEFLPVCGCSSVSGSSTEPSERPNMLPKQGKQKRREVDHKEALIDPQEVKCDCIGPADRHSNLRITQFYIPPSETPLQRQYREARTETQGWNQSFWSDHNANFKRMKEEFIQVRLKEKYGDNIKERKTLSADDMSEFYKRFLDDNKDLHKQYNREWYKKNANNVLLAARVWFQQRVNTRR</sequence>
<comment type="similarity">
    <text evidence="2">Belongs to the COA8 family.</text>
</comment>
<evidence type="ECO:0000256" key="4">
    <source>
        <dbReference type="ARBA" id="ARBA00022946"/>
    </source>
</evidence>
<evidence type="ECO:0000256" key="3">
    <source>
        <dbReference type="ARBA" id="ARBA00022792"/>
    </source>
</evidence>
<keyword evidence="4" id="KW-0809">Transit peptide</keyword>
<accession>A0A8J5K272</accession>
<protein>
    <submittedName>
        <fullName evidence="8">Cytochrome c oxidase assembly factor 8-like</fullName>
    </submittedName>
</protein>
<name>A0A8J5K272_HOMAM</name>
<dbReference type="OrthoDB" id="6246201at2759"/>
<dbReference type="PANTHER" id="PTHR31107:SF2">
    <property type="entry name" value="CYTOCHROME C OXIDASE ASSEMBLY FACTOR 8"/>
    <property type="match status" value="1"/>
</dbReference>
<gene>
    <name evidence="8" type="primary">COA8-L</name>
    <name evidence="8" type="ORF">Hamer_G016882</name>
</gene>
<dbReference type="EMBL" id="JAHLQT010020459">
    <property type="protein sequence ID" value="KAG7168237.1"/>
    <property type="molecule type" value="Genomic_DNA"/>
</dbReference>
<evidence type="ECO:0000256" key="5">
    <source>
        <dbReference type="ARBA" id="ARBA00023128"/>
    </source>
</evidence>
<evidence type="ECO:0000256" key="1">
    <source>
        <dbReference type="ARBA" id="ARBA00004443"/>
    </source>
</evidence>
<evidence type="ECO:0000256" key="2">
    <source>
        <dbReference type="ARBA" id="ARBA00005453"/>
    </source>
</evidence>
<comment type="subcellular location">
    <subcellularLocation>
        <location evidence="1">Mitochondrion inner membrane</location>
        <topology evidence="1">Peripheral membrane protein</topology>
        <orientation evidence="1">Matrix side</orientation>
    </subcellularLocation>
</comment>
<keyword evidence="3" id="KW-0999">Mitochondrion inner membrane</keyword>
<organism evidence="8 9">
    <name type="scientific">Homarus americanus</name>
    <name type="common">American lobster</name>
    <dbReference type="NCBI Taxonomy" id="6706"/>
    <lineage>
        <taxon>Eukaryota</taxon>
        <taxon>Metazoa</taxon>
        <taxon>Ecdysozoa</taxon>
        <taxon>Arthropoda</taxon>
        <taxon>Crustacea</taxon>
        <taxon>Multicrustacea</taxon>
        <taxon>Malacostraca</taxon>
        <taxon>Eumalacostraca</taxon>
        <taxon>Eucarida</taxon>
        <taxon>Decapoda</taxon>
        <taxon>Pleocyemata</taxon>
        <taxon>Astacidea</taxon>
        <taxon>Nephropoidea</taxon>
        <taxon>Nephropidae</taxon>
        <taxon>Homarus</taxon>
    </lineage>
</organism>